<dbReference type="InterPro" id="IPR014284">
    <property type="entry name" value="RNA_pol_sigma-70_dom"/>
</dbReference>
<dbReference type="Pfam" id="PF04542">
    <property type="entry name" value="Sigma70_r2"/>
    <property type="match status" value="1"/>
</dbReference>
<dbReference type="AlphaFoldDB" id="A0A2S7VV35"/>
<dbReference type="NCBIfam" id="NF004208">
    <property type="entry name" value="PRK05658.1"/>
    <property type="match status" value="1"/>
</dbReference>
<dbReference type="InterPro" id="IPR028630">
    <property type="entry name" value="Sigma70_RpoD"/>
</dbReference>
<dbReference type="HAMAP" id="MF_00963">
    <property type="entry name" value="Sigma70_RpoD_SigA"/>
    <property type="match status" value="1"/>
</dbReference>
<dbReference type="NCBIfam" id="TIGR02393">
    <property type="entry name" value="RpoD_Cterm"/>
    <property type="match status" value="1"/>
</dbReference>
<reference evidence="10 11" key="1">
    <citation type="submission" date="2016-12" db="EMBL/GenBank/DDBJ databases">
        <title>Diversity of luminous bacteria.</title>
        <authorList>
            <person name="Yoshizawa S."/>
            <person name="Kogure K."/>
        </authorList>
    </citation>
    <scope>NUCLEOTIDE SEQUENCE [LARGE SCALE GENOMIC DNA]</scope>
    <source>
        <strain evidence="10 11">LC1-200</strain>
    </source>
</reference>
<keyword evidence="1 6" id="KW-0963">Cytoplasm</keyword>
<evidence type="ECO:0000256" key="5">
    <source>
        <dbReference type="ARBA" id="ARBA00023163"/>
    </source>
</evidence>
<dbReference type="Pfam" id="PF03979">
    <property type="entry name" value="Sigma70_r1_1"/>
    <property type="match status" value="1"/>
</dbReference>
<dbReference type="InterPro" id="IPR007627">
    <property type="entry name" value="RNA_pol_sigma70_r2"/>
</dbReference>
<proteinExistence type="inferred from homology"/>
<protein>
    <recommendedName>
        <fullName evidence="6">RNA polymerase sigma factor RpoD</fullName>
    </recommendedName>
    <alternativeName>
        <fullName evidence="6">Sigma-70</fullName>
    </alternativeName>
</protein>
<dbReference type="Gene3D" id="1.10.220.120">
    <property type="entry name" value="Sigma-70 factor, region 1.1"/>
    <property type="match status" value="1"/>
</dbReference>
<evidence type="ECO:0000256" key="3">
    <source>
        <dbReference type="ARBA" id="ARBA00023082"/>
    </source>
</evidence>
<evidence type="ECO:0000256" key="1">
    <source>
        <dbReference type="ARBA" id="ARBA00022490"/>
    </source>
</evidence>
<dbReference type="FunFam" id="1.10.601.10:FF:000002">
    <property type="entry name" value="RNA polymerase sigma factor RpoD"/>
    <property type="match status" value="1"/>
</dbReference>
<dbReference type="InterPro" id="IPR007631">
    <property type="entry name" value="RNA_pol_sigma_70_non-ess"/>
</dbReference>
<comment type="caution">
    <text evidence="10">The sequence shown here is derived from an EMBL/GenBank/DDBJ whole genome shotgun (WGS) entry which is preliminary data.</text>
</comment>
<dbReference type="GO" id="GO:0003677">
    <property type="term" value="F:DNA binding"/>
    <property type="evidence" value="ECO:0007669"/>
    <property type="project" value="UniProtKB-UniRule"/>
</dbReference>
<dbReference type="Pfam" id="PF04539">
    <property type="entry name" value="Sigma70_r3"/>
    <property type="match status" value="1"/>
</dbReference>
<name>A0A2S7VV35_PHOAN</name>
<feature type="compositionally biased region" description="Acidic residues" evidence="7">
    <location>
        <begin position="186"/>
        <end position="215"/>
    </location>
</feature>
<feature type="region of interest" description="Disordered" evidence="7">
    <location>
        <begin position="169"/>
        <end position="218"/>
    </location>
</feature>
<dbReference type="InterPro" id="IPR013324">
    <property type="entry name" value="RNA_pol_sigma_r3/r4-like"/>
</dbReference>
<dbReference type="FunFam" id="1.10.10.10:FF:000004">
    <property type="entry name" value="RNA polymerase sigma factor SigA"/>
    <property type="match status" value="1"/>
</dbReference>
<dbReference type="InterPro" id="IPR036388">
    <property type="entry name" value="WH-like_DNA-bd_sf"/>
</dbReference>
<dbReference type="Gene3D" id="1.10.601.10">
    <property type="entry name" value="RNA Polymerase Primary Sigma Factor"/>
    <property type="match status" value="1"/>
</dbReference>
<dbReference type="InterPro" id="IPR042189">
    <property type="entry name" value="RNA_pol_sigma_70_r1_1_sf"/>
</dbReference>
<organism evidence="10 11">
    <name type="scientific">Photobacterium angustum</name>
    <dbReference type="NCBI Taxonomy" id="661"/>
    <lineage>
        <taxon>Bacteria</taxon>
        <taxon>Pseudomonadati</taxon>
        <taxon>Pseudomonadota</taxon>
        <taxon>Gammaproteobacteria</taxon>
        <taxon>Vibrionales</taxon>
        <taxon>Vibrionaceae</taxon>
        <taxon>Photobacterium</taxon>
    </lineage>
</organism>
<dbReference type="PRINTS" id="PR00046">
    <property type="entry name" value="SIGMA70FCT"/>
</dbReference>
<dbReference type="CDD" id="cd06171">
    <property type="entry name" value="Sigma70_r4"/>
    <property type="match status" value="1"/>
</dbReference>
<feature type="domain" description="RNA polymerase sigma-70" evidence="9">
    <location>
        <begin position="575"/>
        <end position="601"/>
    </location>
</feature>
<dbReference type="RefSeq" id="WP_045128295.1">
    <property type="nucleotide sequence ID" value="NZ_JZSN01000006.1"/>
</dbReference>
<feature type="domain" description="RNA polymerase sigma-70" evidence="8">
    <location>
        <begin position="406"/>
        <end position="419"/>
    </location>
</feature>
<dbReference type="PROSITE" id="PS00715">
    <property type="entry name" value="SIGMA70_1"/>
    <property type="match status" value="1"/>
</dbReference>
<dbReference type="Pfam" id="PF04546">
    <property type="entry name" value="Sigma70_ner"/>
    <property type="match status" value="1"/>
</dbReference>
<dbReference type="GO" id="GO:0005737">
    <property type="term" value="C:cytoplasm"/>
    <property type="evidence" value="ECO:0007669"/>
    <property type="project" value="UniProtKB-SubCell"/>
</dbReference>
<dbReference type="SUPFAM" id="SSF88946">
    <property type="entry name" value="Sigma2 domain of RNA polymerase sigma factors"/>
    <property type="match status" value="1"/>
</dbReference>
<feature type="DNA-binding region" description="H-T-H motif" evidence="6">
    <location>
        <begin position="576"/>
        <end position="595"/>
    </location>
</feature>
<sequence>MEQNPQSQLKLLVAKGKEQGYLTYAEVNDHLPEDIVDSDQVEDIIQMINDMGIKVVETAPDADELMMTEDNADEDAIEAAAQALSSVESEIGRTTDPVRMYMREMGTVELLTREGEIDIAKRIEDGINQVQCSVAEYPSAIAHLLEQFDKVEADELRLTDIISGFVDPNEEATAAPTATHIGSELSESDLEDEDKDLEDDEDAEDSDEEEDDGSIDPELAREKFLELRQAYDKMALAIETNGRQNATTEVAVEELSEVFKQFRLIPKQFDRLVSSLRDSMDKVRTNERLIMRMCVDNSKMPKKTFVSLFAGNESSQDWIDEALNSGKPYAERLKVYEEDLRRSSLKLRMLEEETGLSIERIKDISRRMSIGEAKARRAKKEMVEANLRLVISIAKKYTNRGLQFLDLIQEGNIGLMKAVDKFEYRRGYKFSTYATWWIRQAITRSIADQARTIRIPVHMIETINKLNRISRQMLQEMGREPLPEELAERMQMPEDKIRKVLKIAKEPISMETPIGDDEDSHLGDFIEDTTLQLPMDAATATNLRAATNDVLAGLTPREAKVLRMRFGIDMNTDHTLEEVGKQFDVTRERIRQIEAKALRKLRHPSRSDVLRSFLDE</sequence>
<evidence type="ECO:0000256" key="4">
    <source>
        <dbReference type="ARBA" id="ARBA00023125"/>
    </source>
</evidence>
<comment type="function">
    <text evidence="6">Sigma factors are initiation factors that promote the attachment of RNA polymerase to specific initiation sites and are then released. This sigma factor is the primary sigma factor during exponential growth.</text>
</comment>
<feature type="region of interest" description="Sigma-70 factor domain-3" evidence="6">
    <location>
        <begin position="461"/>
        <end position="537"/>
    </location>
</feature>
<dbReference type="FunFam" id="1.10.10.10:FF:000002">
    <property type="entry name" value="RNA polymerase sigma factor SigA"/>
    <property type="match status" value="1"/>
</dbReference>
<dbReference type="InterPro" id="IPR009042">
    <property type="entry name" value="RNA_pol_sigma70_r1_2"/>
</dbReference>
<feature type="region of interest" description="Sigma-70 factor domain-4" evidence="6">
    <location>
        <begin position="550"/>
        <end position="603"/>
    </location>
</feature>
<dbReference type="InterPro" id="IPR012760">
    <property type="entry name" value="RNA_pol_sigma_RpoD_C"/>
</dbReference>
<dbReference type="InterPro" id="IPR000943">
    <property type="entry name" value="RNA_pol_sigma70"/>
</dbReference>
<dbReference type="SUPFAM" id="SSF88659">
    <property type="entry name" value="Sigma3 and sigma4 domains of RNA polymerase sigma factors"/>
    <property type="match status" value="2"/>
</dbReference>
<feature type="compositionally biased region" description="Low complexity" evidence="7">
    <location>
        <begin position="172"/>
        <end position="185"/>
    </location>
</feature>
<keyword evidence="5 6" id="KW-0804">Transcription</keyword>
<dbReference type="InterPro" id="IPR013325">
    <property type="entry name" value="RNA_pol_sigma_r2"/>
</dbReference>
<evidence type="ECO:0000256" key="2">
    <source>
        <dbReference type="ARBA" id="ARBA00023015"/>
    </source>
</evidence>
<keyword evidence="3 6" id="KW-0731">Sigma factor</keyword>
<dbReference type="EMBL" id="MSCJ01000001">
    <property type="protein sequence ID" value="PQJ65967.1"/>
    <property type="molecule type" value="Genomic_DNA"/>
</dbReference>
<dbReference type="OrthoDB" id="9809557at2"/>
<dbReference type="GO" id="GO:0006352">
    <property type="term" value="P:DNA-templated transcription initiation"/>
    <property type="evidence" value="ECO:0007669"/>
    <property type="project" value="UniProtKB-UniRule"/>
</dbReference>
<dbReference type="InterPro" id="IPR007127">
    <property type="entry name" value="RNA_pol_sigma_70_r1_1"/>
</dbReference>
<comment type="subcellular location">
    <subcellularLocation>
        <location evidence="6">Cytoplasm</location>
    </subcellularLocation>
</comment>
<dbReference type="Pfam" id="PF00140">
    <property type="entry name" value="Sigma70_r1_2"/>
    <property type="match status" value="1"/>
</dbReference>
<dbReference type="NCBIfam" id="TIGR02937">
    <property type="entry name" value="sigma70-ECF"/>
    <property type="match status" value="1"/>
</dbReference>
<dbReference type="Proteomes" id="UP000238730">
    <property type="component" value="Unassembled WGS sequence"/>
</dbReference>
<evidence type="ECO:0000259" key="8">
    <source>
        <dbReference type="PROSITE" id="PS00715"/>
    </source>
</evidence>
<evidence type="ECO:0000259" key="9">
    <source>
        <dbReference type="PROSITE" id="PS00716"/>
    </source>
</evidence>
<dbReference type="Gene3D" id="1.10.10.10">
    <property type="entry name" value="Winged helix-like DNA-binding domain superfamily/Winged helix DNA-binding domain"/>
    <property type="match status" value="2"/>
</dbReference>
<dbReference type="FunFam" id="1.10.220.120:FF:000001">
    <property type="entry name" value="RNA polymerase sigma factor RpoD"/>
    <property type="match status" value="1"/>
</dbReference>
<dbReference type="InterPro" id="IPR007624">
    <property type="entry name" value="RNA_pol_sigma70_r3"/>
</dbReference>
<accession>A0A2S7VV35</accession>
<comment type="similarity">
    <text evidence="6">Belongs to the sigma-70 factor family. RpoD/SigA subfamily.</text>
</comment>
<dbReference type="InterPro" id="IPR007630">
    <property type="entry name" value="RNA_pol_sigma70_r4"/>
</dbReference>
<keyword evidence="2 6" id="KW-0805">Transcription regulation</keyword>
<dbReference type="Pfam" id="PF04545">
    <property type="entry name" value="Sigma70_r4"/>
    <property type="match status" value="1"/>
</dbReference>
<dbReference type="GO" id="GO:0016987">
    <property type="term" value="F:sigma factor activity"/>
    <property type="evidence" value="ECO:0007669"/>
    <property type="project" value="UniProtKB-UniRule"/>
</dbReference>
<keyword evidence="4 6" id="KW-0238">DNA-binding</keyword>
<feature type="short sequence motif" description="Interaction with polymerase core subunit RpoC" evidence="6">
    <location>
        <begin position="406"/>
        <end position="409"/>
    </location>
</feature>
<evidence type="ECO:0000313" key="10">
    <source>
        <dbReference type="EMBL" id="PQJ65967.1"/>
    </source>
</evidence>
<comment type="subunit">
    <text evidence="6">Interacts transiently with the RNA polymerase catalytic core.</text>
</comment>
<evidence type="ECO:0000313" key="11">
    <source>
        <dbReference type="Proteomes" id="UP000238730"/>
    </source>
</evidence>
<gene>
    <name evidence="6" type="primary">rpoD</name>
    <name evidence="10" type="ORF">BTO08_00260</name>
</gene>
<evidence type="ECO:0000256" key="7">
    <source>
        <dbReference type="SAM" id="MobiDB-lite"/>
    </source>
</evidence>
<feature type="region of interest" description="Sigma-70 factor domain-2" evidence="6">
    <location>
        <begin position="382"/>
        <end position="452"/>
    </location>
</feature>
<evidence type="ECO:0000256" key="6">
    <source>
        <dbReference type="HAMAP-Rule" id="MF_00963"/>
    </source>
</evidence>
<dbReference type="PROSITE" id="PS00716">
    <property type="entry name" value="SIGMA70_2"/>
    <property type="match status" value="1"/>
</dbReference>
<dbReference type="InterPro" id="IPR050239">
    <property type="entry name" value="Sigma-70_RNA_pol_init_factors"/>
</dbReference>
<dbReference type="PANTHER" id="PTHR30603">
    <property type="entry name" value="RNA POLYMERASE SIGMA FACTOR RPO"/>
    <property type="match status" value="1"/>
</dbReference>
<dbReference type="PANTHER" id="PTHR30603:SF60">
    <property type="entry name" value="RNA POLYMERASE SIGMA FACTOR RPOD"/>
    <property type="match status" value="1"/>
</dbReference>